<gene>
    <name evidence="4" type="ORF">EPS76_01725</name>
</gene>
<dbReference type="Pfam" id="PF00291">
    <property type="entry name" value="PALP"/>
    <property type="match status" value="1"/>
</dbReference>
<evidence type="ECO:0000256" key="1">
    <source>
        <dbReference type="ARBA" id="ARBA00001933"/>
    </source>
</evidence>
<organism evidence="4 5">
    <name type="scientific">Escherichia coli</name>
    <dbReference type="NCBI Taxonomy" id="562"/>
    <lineage>
        <taxon>Bacteria</taxon>
        <taxon>Pseudomonadati</taxon>
        <taxon>Pseudomonadota</taxon>
        <taxon>Gammaproteobacteria</taxon>
        <taxon>Enterobacterales</taxon>
        <taxon>Enterobacteriaceae</taxon>
        <taxon>Escherichia</taxon>
    </lineage>
</organism>
<protein>
    <submittedName>
        <fullName evidence="4">Pyridoxal-phosphate dependent enzyme</fullName>
    </submittedName>
</protein>
<evidence type="ECO:0000256" key="2">
    <source>
        <dbReference type="ARBA" id="ARBA00022898"/>
    </source>
</evidence>
<proteinExistence type="predicted"/>
<dbReference type="FunFam" id="3.40.50.1100:FF:000034">
    <property type="entry name" value="Diaminopropionate ammonia-lyase"/>
    <property type="match status" value="1"/>
</dbReference>
<comment type="cofactor">
    <cofactor evidence="1">
        <name>pyridoxal 5'-phosphate</name>
        <dbReference type="ChEBI" id="CHEBI:597326"/>
    </cofactor>
</comment>
<feature type="domain" description="Tryptophan synthase beta chain-like PALP" evidence="3">
    <location>
        <begin position="41"/>
        <end position="154"/>
    </location>
</feature>
<dbReference type="Proteomes" id="UP000288730">
    <property type="component" value="Unassembled WGS sequence"/>
</dbReference>
<dbReference type="GO" id="GO:0016829">
    <property type="term" value="F:lyase activity"/>
    <property type="evidence" value="ECO:0007669"/>
    <property type="project" value="UniProtKB-ARBA"/>
</dbReference>
<dbReference type="InterPro" id="IPR001926">
    <property type="entry name" value="TrpB-like_PALP"/>
</dbReference>
<dbReference type="EMBL" id="SCJN01000006">
    <property type="protein sequence ID" value="RXD18015.1"/>
    <property type="molecule type" value="Genomic_DNA"/>
</dbReference>
<evidence type="ECO:0000259" key="3">
    <source>
        <dbReference type="Pfam" id="PF00291"/>
    </source>
</evidence>
<comment type="caution">
    <text evidence="4">The sequence shown here is derived from an EMBL/GenBank/DDBJ whole genome shotgun (WGS) entry which is preliminary data.</text>
</comment>
<evidence type="ECO:0000313" key="4">
    <source>
        <dbReference type="EMBL" id="RXD18015.1"/>
    </source>
</evidence>
<dbReference type="AlphaFoldDB" id="A0A444RHM6"/>
<name>A0A444RHM6_ECOLX</name>
<dbReference type="InterPro" id="IPR036052">
    <property type="entry name" value="TrpB-like_PALP_sf"/>
</dbReference>
<evidence type="ECO:0000313" key="5">
    <source>
        <dbReference type="Proteomes" id="UP000288730"/>
    </source>
</evidence>
<dbReference type="PANTHER" id="PTHR42937:SF1">
    <property type="entry name" value="DIAMINOPROPIONATE AMMONIA-LYASE"/>
    <property type="match status" value="1"/>
</dbReference>
<accession>A0A444RHM6</accession>
<sequence length="157" mass="17353">MSVFSLKIDIADNKFFNGETSPLFSQSQAKLARQFHQKIAGYRPTPLCALDDLANLFGVKKILVKDESKRFGLNAFKMLGGAYAIAQLLCEKYHLDIETLSFEHLKNAIGEKMTFATTTDGNHGRGVAWAAQQLGQNAVIYMPKGSAQERVDAILNL</sequence>
<dbReference type="PANTHER" id="PTHR42937">
    <property type="match status" value="1"/>
</dbReference>
<dbReference type="Gene3D" id="3.40.50.1100">
    <property type="match status" value="1"/>
</dbReference>
<feature type="non-terminal residue" evidence="4">
    <location>
        <position position="157"/>
    </location>
</feature>
<keyword evidence="2" id="KW-0663">Pyridoxal phosphate</keyword>
<reference evidence="4 5" key="1">
    <citation type="submission" date="2019-01" db="EMBL/GenBank/DDBJ databases">
        <title>Genomic analysis of febrile catheter-associated UTI E. coli isolates.</title>
        <authorList>
            <person name="Potter R."/>
            <person name="Zou Z."/>
            <person name="Henderson J."/>
            <person name="Dantas G."/>
        </authorList>
    </citation>
    <scope>NUCLEOTIDE SEQUENCE [LARGE SCALE GENOMIC DNA]</scope>
    <source>
        <strain evidence="4 5">29_CAASB</strain>
    </source>
</reference>
<dbReference type="SUPFAM" id="SSF53686">
    <property type="entry name" value="Tryptophan synthase beta subunit-like PLP-dependent enzymes"/>
    <property type="match status" value="1"/>
</dbReference>